<evidence type="ECO:0000256" key="3">
    <source>
        <dbReference type="ARBA" id="ARBA00023315"/>
    </source>
</evidence>
<accession>A0A1S3X7I3</accession>
<evidence type="ECO:0000313" key="4">
    <source>
        <dbReference type="RefSeq" id="XP_016435970.1"/>
    </source>
</evidence>
<keyword evidence="2" id="KW-0808">Transferase</keyword>
<proteinExistence type="inferred from homology"/>
<dbReference type="PaxDb" id="4097-A0A1S3X7I3"/>
<dbReference type="Gene3D" id="3.30.559.10">
    <property type="entry name" value="Chloramphenicol acetyltransferase-like domain"/>
    <property type="match status" value="2"/>
</dbReference>
<comment type="similarity">
    <text evidence="1">Belongs to the plant acyltransferase family.</text>
</comment>
<gene>
    <name evidence="4" type="primary">LOC107762156</name>
</gene>
<reference evidence="4" key="1">
    <citation type="submission" date="2025-08" db="UniProtKB">
        <authorList>
            <consortium name="RefSeq"/>
        </authorList>
    </citation>
    <scope>IDENTIFICATION</scope>
</reference>
<evidence type="ECO:0000256" key="1">
    <source>
        <dbReference type="ARBA" id="ARBA00009861"/>
    </source>
</evidence>
<dbReference type="RefSeq" id="XP_016435970.1">
    <property type="nucleotide sequence ID" value="XM_016580484.1"/>
</dbReference>
<dbReference type="GO" id="GO:0016746">
    <property type="term" value="F:acyltransferase activity"/>
    <property type="evidence" value="ECO:0007669"/>
    <property type="project" value="UniProtKB-KW"/>
</dbReference>
<dbReference type="AlphaFoldDB" id="A0A1S3X7I3"/>
<dbReference type="PANTHER" id="PTHR31623">
    <property type="entry name" value="F21J9.9"/>
    <property type="match status" value="1"/>
</dbReference>
<keyword evidence="3" id="KW-0012">Acyltransferase</keyword>
<sequence>MGDGCTASNFFYNWGVLSRDINATLSSPHFVEDSIYPQSDINPTVVLTIKSEESFGYLGKRFVFPAAKINALKAKVAHESEVHNPTRTEVICAKGSTHLCHMMHLEILYLDFLCKQPMKGTSVVQNCLIALPLYKTDFGWGRPARVSMATGHFSKLFFLMDNQSEGGVEAIVMLDEQDMSIFDRDPELLEFAIPAPNL</sequence>
<evidence type="ECO:0008006" key="5">
    <source>
        <dbReference type="Google" id="ProtNLM"/>
    </source>
</evidence>
<organism evidence="4">
    <name type="scientific">Nicotiana tabacum</name>
    <name type="common">Common tobacco</name>
    <dbReference type="NCBI Taxonomy" id="4097"/>
    <lineage>
        <taxon>Eukaryota</taxon>
        <taxon>Viridiplantae</taxon>
        <taxon>Streptophyta</taxon>
        <taxon>Embryophyta</taxon>
        <taxon>Tracheophyta</taxon>
        <taxon>Spermatophyta</taxon>
        <taxon>Magnoliopsida</taxon>
        <taxon>eudicotyledons</taxon>
        <taxon>Gunneridae</taxon>
        <taxon>Pentapetalae</taxon>
        <taxon>asterids</taxon>
        <taxon>lamiids</taxon>
        <taxon>Solanales</taxon>
        <taxon>Solanaceae</taxon>
        <taxon>Nicotianoideae</taxon>
        <taxon>Nicotianeae</taxon>
        <taxon>Nicotiana</taxon>
    </lineage>
</organism>
<dbReference type="InterPro" id="IPR023213">
    <property type="entry name" value="CAT-like_dom_sf"/>
</dbReference>
<dbReference type="PANTHER" id="PTHR31623:SF54">
    <property type="entry name" value="ACYLSUGAR ACYLTRANSFERASE 3-LIKE"/>
    <property type="match status" value="1"/>
</dbReference>
<dbReference type="KEGG" id="nta:107762156"/>
<dbReference type="Pfam" id="PF02458">
    <property type="entry name" value="Transferase"/>
    <property type="match status" value="1"/>
</dbReference>
<evidence type="ECO:0000256" key="2">
    <source>
        <dbReference type="ARBA" id="ARBA00022679"/>
    </source>
</evidence>
<name>A0A1S3X7I3_TOBAC</name>
<protein>
    <recommendedName>
        <fullName evidence="5">BAHD acyltransferase At5g47980-like</fullName>
    </recommendedName>
</protein>
<dbReference type="OrthoDB" id="671439at2759"/>